<dbReference type="Proteomes" id="UP001220256">
    <property type="component" value="Unassembled WGS sequence"/>
</dbReference>
<dbReference type="SMART" id="SM00479">
    <property type="entry name" value="EXOIII"/>
    <property type="match status" value="1"/>
</dbReference>
<proteinExistence type="predicted"/>
<sequence>MIETTVSTSVLAFITAIDFLTGEVLINSYVAPTAPVTNWLTPVTGITPEAMDAAIVDGKAFLSNDAARRALDKFLDKDTVVIGHAIQHDLRALNLLHGRIVDTSVVTAEAVFSNFSSKTTLPRIWGLKTLAKDLLGIDIQPELAHNPLEDAVATREVLIWCLRGPECLKAWAEKARSSFERVRLQRGENKKGTKNVEKKAGGETVPSAKAQGKKRLSK</sequence>
<gene>
    <name evidence="6" type="ORF">N7505_006553</name>
</gene>
<dbReference type="InterPro" id="IPR036397">
    <property type="entry name" value="RNaseH_sf"/>
</dbReference>
<dbReference type="InterPro" id="IPR047021">
    <property type="entry name" value="REXO1/3/4-like"/>
</dbReference>
<dbReference type="EMBL" id="JAPVEB010000003">
    <property type="protein sequence ID" value="KAJ5270795.1"/>
    <property type="molecule type" value="Genomic_DNA"/>
</dbReference>
<keyword evidence="3" id="KW-0269">Exonuclease</keyword>
<dbReference type="Gene3D" id="3.30.420.10">
    <property type="entry name" value="Ribonuclease H-like superfamily/Ribonuclease H"/>
    <property type="match status" value="1"/>
</dbReference>
<evidence type="ECO:0000313" key="7">
    <source>
        <dbReference type="Proteomes" id="UP001220256"/>
    </source>
</evidence>
<dbReference type="InterPro" id="IPR013520">
    <property type="entry name" value="Ribonucl_H"/>
</dbReference>
<comment type="caution">
    <text evidence="6">The sequence shown here is derived from an EMBL/GenBank/DDBJ whole genome shotgun (WGS) entry which is preliminary data.</text>
</comment>
<protein>
    <recommendedName>
        <fullName evidence="5">Exonuclease domain-containing protein</fullName>
    </recommendedName>
</protein>
<dbReference type="InterPro" id="IPR012337">
    <property type="entry name" value="RNaseH-like_sf"/>
</dbReference>
<evidence type="ECO:0000313" key="6">
    <source>
        <dbReference type="EMBL" id="KAJ5270795.1"/>
    </source>
</evidence>
<keyword evidence="7" id="KW-1185">Reference proteome</keyword>
<accession>A0ABQ8WMB9</accession>
<evidence type="ECO:0000256" key="4">
    <source>
        <dbReference type="SAM" id="MobiDB-lite"/>
    </source>
</evidence>
<keyword evidence="1" id="KW-0540">Nuclease</keyword>
<evidence type="ECO:0000256" key="2">
    <source>
        <dbReference type="ARBA" id="ARBA00022801"/>
    </source>
</evidence>
<reference evidence="6 7" key="1">
    <citation type="journal article" date="2023" name="IMA Fungus">
        <title>Comparative genomic study of the Penicillium genus elucidates a diverse pangenome and 15 lateral gene transfer events.</title>
        <authorList>
            <person name="Petersen C."/>
            <person name="Sorensen T."/>
            <person name="Nielsen M.R."/>
            <person name="Sondergaard T.E."/>
            <person name="Sorensen J.L."/>
            <person name="Fitzpatrick D.A."/>
            <person name="Frisvad J.C."/>
            <person name="Nielsen K.L."/>
        </authorList>
    </citation>
    <scope>NUCLEOTIDE SEQUENCE [LARGE SCALE GENOMIC DNA]</scope>
    <source>
        <strain evidence="6 7">IBT 3361</strain>
    </source>
</reference>
<evidence type="ECO:0000256" key="1">
    <source>
        <dbReference type="ARBA" id="ARBA00022722"/>
    </source>
</evidence>
<feature type="compositionally biased region" description="Basic and acidic residues" evidence="4">
    <location>
        <begin position="182"/>
        <end position="201"/>
    </location>
</feature>
<dbReference type="PANTHER" id="PTHR12801">
    <property type="entry name" value="RNA EXONUCLEASE REXO1 / RECO3 FAMILY MEMBER-RELATED"/>
    <property type="match status" value="1"/>
</dbReference>
<name>A0ABQ8WMB9_PENCH</name>
<dbReference type="PANTHER" id="PTHR12801:SF114">
    <property type="entry name" value="EXONUCLEASE, PUTATIVE (AFU_ORTHOLOGUE AFUA_7G00870)-RELATED"/>
    <property type="match status" value="1"/>
</dbReference>
<dbReference type="CDD" id="cd06137">
    <property type="entry name" value="DEDDh_RNase"/>
    <property type="match status" value="1"/>
</dbReference>
<organism evidence="6 7">
    <name type="scientific">Penicillium chrysogenum</name>
    <name type="common">Penicillium notatum</name>
    <dbReference type="NCBI Taxonomy" id="5076"/>
    <lineage>
        <taxon>Eukaryota</taxon>
        <taxon>Fungi</taxon>
        <taxon>Dikarya</taxon>
        <taxon>Ascomycota</taxon>
        <taxon>Pezizomycotina</taxon>
        <taxon>Eurotiomycetes</taxon>
        <taxon>Eurotiomycetidae</taxon>
        <taxon>Eurotiales</taxon>
        <taxon>Aspergillaceae</taxon>
        <taxon>Penicillium</taxon>
        <taxon>Penicillium chrysogenum species complex</taxon>
    </lineage>
</organism>
<feature type="region of interest" description="Disordered" evidence="4">
    <location>
        <begin position="182"/>
        <end position="218"/>
    </location>
</feature>
<keyword evidence="2" id="KW-0378">Hydrolase</keyword>
<dbReference type="SUPFAM" id="SSF53098">
    <property type="entry name" value="Ribonuclease H-like"/>
    <property type="match status" value="1"/>
</dbReference>
<evidence type="ECO:0000259" key="5">
    <source>
        <dbReference type="SMART" id="SM00479"/>
    </source>
</evidence>
<feature type="domain" description="Exonuclease" evidence="5">
    <location>
        <begin position="2"/>
        <end position="167"/>
    </location>
</feature>
<evidence type="ECO:0000256" key="3">
    <source>
        <dbReference type="ARBA" id="ARBA00022839"/>
    </source>
</evidence>